<evidence type="ECO:0000313" key="1">
    <source>
        <dbReference type="EMBL" id="MFC6377564.1"/>
    </source>
</evidence>
<comment type="caution">
    <text evidence="1">The sequence shown here is derived from an EMBL/GenBank/DDBJ whole genome shotgun (WGS) entry which is preliminary data.</text>
</comment>
<proteinExistence type="predicted"/>
<reference evidence="2" key="1">
    <citation type="journal article" date="2019" name="Int. J. Syst. Evol. Microbiol.">
        <title>The Global Catalogue of Microorganisms (GCM) 10K type strain sequencing project: providing services to taxonomists for standard genome sequencing and annotation.</title>
        <authorList>
            <consortium name="The Broad Institute Genomics Platform"/>
            <consortium name="The Broad Institute Genome Sequencing Center for Infectious Disease"/>
            <person name="Wu L."/>
            <person name="Ma J."/>
        </authorList>
    </citation>
    <scope>NUCLEOTIDE SEQUENCE [LARGE SCALE GENOMIC DNA]</scope>
    <source>
        <strain evidence="2">CGMCC 1.18518</strain>
    </source>
</reference>
<sequence length="73" mass="8178">MTQDELIEMLSDFGLDLEGDVHADNGSSGEMTYSYYFNVPSDADKEALKKHEMTSGQRVEIPLNTFDGNEDID</sequence>
<gene>
    <name evidence="1" type="ORF">ACFP9W_05580</name>
</gene>
<keyword evidence="2" id="KW-1185">Reference proteome</keyword>
<accession>A0ABW1VV12</accession>
<dbReference type="Proteomes" id="UP001596230">
    <property type="component" value="Unassembled WGS sequence"/>
</dbReference>
<organism evidence="1 2">
    <name type="scientific">Tatumella terrea</name>
    <dbReference type="NCBI Taxonomy" id="419007"/>
    <lineage>
        <taxon>Bacteria</taxon>
        <taxon>Pseudomonadati</taxon>
        <taxon>Pseudomonadota</taxon>
        <taxon>Gammaproteobacteria</taxon>
        <taxon>Enterobacterales</taxon>
        <taxon>Erwiniaceae</taxon>
        <taxon>Tatumella</taxon>
    </lineage>
</organism>
<evidence type="ECO:0000313" key="2">
    <source>
        <dbReference type="Proteomes" id="UP001596230"/>
    </source>
</evidence>
<dbReference type="RefSeq" id="WP_025903258.1">
    <property type="nucleotide sequence ID" value="NZ_JBHSUB010000006.1"/>
</dbReference>
<name>A0ABW1VV12_9GAMM</name>
<protein>
    <submittedName>
        <fullName evidence="1">Uncharacterized protein</fullName>
    </submittedName>
</protein>
<dbReference type="EMBL" id="JBHSUB010000006">
    <property type="protein sequence ID" value="MFC6377564.1"/>
    <property type="molecule type" value="Genomic_DNA"/>
</dbReference>